<comment type="caution">
    <text evidence="2">The sequence shown here is derived from an EMBL/GenBank/DDBJ whole genome shotgun (WGS) entry which is preliminary data.</text>
</comment>
<reference evidence="2 3" key="1">
    <citation type="submission" date="2021-03" db="EMBL/GenBank/DDBJ databases">
        <title>Genomic Encyclopedia of Type Strains, Phase IV (KMG-IV): sequencing the most valuable type-strain genomes for metagenomic binning, comparative biology and taxonomic classification.</title>
        <authorList>
            <person name="Goeker M."/>
        </authorList>
    </citation>
    <scope>NUCLEOTIDE SEQUENCE [LARGE SCALE GENOMIC DNA]</scope>
    <source>
        <strain evidence="2 3">DSM 14349</strain>
    </source>
</reference>
<feature type="transmembrane region" description="Helical" evidence="1">
    <location>
        <begin position="59"/>
        <end position="81"/>
    </location>
</feature>
<keyword evidence="1" id="KW-1133">Transmembrane helix</keyword>
<dbReference type="Proteomes" id="UP001519272">
    <property type="component" value="Unassembled WGS sequence"/>
</dbReference>
<dbReference type="RefSeq" id="WP_210088248.1">
    <property type="nucleotide sequence ID" value="NZ_JAGGKG010000004.1"/>
</dbReference>
<dbReference type="PANTHER" id="PTHR37305:SF1">
    <property type="entry name" value="MEMBRANE PROTEIN"/>
    <property type="match status" value="1"/>
</dbReference>
<protein>
    <submittedName>
        <fullName evidence="2">ABC-2 type transport system permease protein</fullName>
    </submittedName>
</protein>
<dbReference type="PANTHER" id="PTHR37305">
    <property type="entry name" value="INTEGRAL MEMBRANE PROTEIN-RELATED"/>
    <property type="match status" value="1"/>
</dbReference>
<keyword evidence="1" id="KW-0812">Transmembrane</keyword>
<evidence type="ECO:0000313" key="2">
    <source>
        <dbReference type="EMBL" id="MBP1904570.1"/>
    </source>
</evidence>
<dbReference type="EMBL" id="JAGGKG010000004">
    <property type="protein sequence ID" value="MBP1904570.1"/>
    <property type="molecule type" value="Genomic_DNA"/>
</dbReference>
<sequence length="249" mass="27999">MSNFNNLVINEWLKLFKKRSFFIPYAIVTVIVAIVSYFIVGRQIDFNFYMSNAFSKQTFVTFLTMLTIIGTAGIVASEYSSGTIKFLLIRTQSRTKILASKYVTVLLYMFSIYVFTFGLTLASALLFTNYNASSIQWGALGSTLGYALVYTLAYTTIAFMVGILTRSSAATIGLGISLIAFEGLFLFLFSKYEISKYFILTNLDLSMYKEGARPVFAGMTLNFSLLIIFVYLVLFLATSFVTFKKRDVS</sequence>
<feature type="transmembrane region" description="Helical" evidence="1">
    <location>
        <begin position="147"/>
        <end position="165"/>
    </location>
</feature>
<keyword evidence="1" id="KW-0472">Membrane</keyword>
<feature type="transmembrane region" description="Helical" evidence="1">
    <location>
        <begin position="102"/>
        <end position="127"/>
    </location>
</feature>
<feature type="transmembrane region" description="Helical" evidence="1">
    <location>
        <begin position="172"/>
        <end position="190"/>
    </location>
</feature>
<keyword evidence="3" id="KW-1185">Reference proteome</keyword>
<name>A0ABS4FPS7_9BACL</name>
<organism evidence="2 3">
    <name type="scientific">Paenibacillus turicensis</name>
    <dbReference type="NCBI Taxonomy" id="160487"/>
    <lineage>
        <taxon>Bacteria</taxon>
        <taxon>Bacillati</taxon>
        <taxon>Bacillota</taxon>
        <taxon>Bacilli</taxon>
        <taxon>Bacillales</taxon>
        <taxon>Paenibacillaceae</taxon>
        <taxon>Paenibacillus</taxon>
    </lineage>
</organism>
<gene>
    <name evidence="2" type="ORF">J2Z32_001193</name>
</gene>
<feature type="transmembrane region" description="Helical" evidence="1">
    <location>
        <begin position="21"/>
        <end position="39"/>
    </location>
</feature>
<dbReference type="Pfam" id="PF12730">
    <property type="entry name" value="ABC2_membrane_4"/>
    <property type="match status" value="1"/>
</dbReference>
<accession>A0ABS4FPS7</accession>
<proteinExistence type="predicted"/>
<feature type="transmembrane region" description="Helical" evidence="1">
    <location>
        <begin position="223"/>
        <end position="243"/>
    </location>
</feature>
<evidence type="ECO:0000256" key="1">
    <source>
        <dbReference type="SAM" id="Phobius"/>
    </source>
</evidence>
<evidence type="ECO:0000313" key="3">
    <source>
        <dbReference type="Proteomes" id="UP001519272"/>
    </source>
</evidence>